<keyword evidence="1" id="KW-0812">Transmembrane</keyword>
<feature type="transmembrane region" description="Helical" evidence="1">
    <location>
        <begin position="12"/>
        <end position="28"/>
    </location>
</feature>
<dbReference type="InterPro" id="IPR012429">
    <property type="entry name" value="HGSNAT_cat"/>
</dbReference>
<feature type="transmembrane region" description="Helical" evidence="1">
    <location>
        <begin position="48"/>
        <end position="68"/>
    </location>
</feature>
<protein>
    <submittedName>
        <fullName evidence="3">DUF1624 domain-containing protein</fullName>
    </submittedName>
</protein>
<dbReference type="AlphaFoldDB" id="A0A9D2B312"/>
<feature type="domain" description="Heparan-alpha-glucosaminide N-acetyltransferase catalytic" evidence="2">
    <location>
        <begin position="6"/>
        <end position="235"/>
    </location>
</feature>
<reference evidence="3" key="1">
    <citation type="journal article" date="2021" name="PeerJ">
        <title>Extensive microbial diversity within the chicken gut microbiome revealed by metagenomics and culture.</title>
        <authorList>
            <person name="Gilroy R."/>
            <person name="Ravi A."/>
            <person name="Getino M."/>
            <person name="Pursley I."/>
            <person name="Horton D.L."/>
            <person name="Alikhan N.F."/>
            <person name="Baker D."/>
            <person name="Gharbi K."/>
            <person name="Hall N."/>
            <person name="Watson M."/>
            <person name="Adriaenssens E.M."/>
            <person name="Foster-Nyarko E."/>
            <person name="Jarju S."/>
            <person name="Secka A."/>
            <person name="Antonio M."/>
            <person name="Oren A."/>
            <person name="Chaudhuri R.R."/>
            <person name="La Ragione R."/>
            <person name="Hildebrand F."/>
            <person name="Pallen M.J."/>
        </authorList>
    </citation>
    <scope>NUCLEOTIDE SEQUENCE</scope>
    <source>
        <strain evidence="3">ChiSjej1B19-8411</strain>
    </source>
</reference>
<organism evidence="3 4">
    <name type="scientific">Candidatus Blautia gallistercoris</name>
    <dbReference type="NCBI Taxonomy" id="2838490"/>
    <lineage>
        <taxon>Bacteria</taxon>
        <taxon>Bacillati</taxon>
        <taxon>Bacillota</taxon>
        <taxon>Clostridia</taxon>
        <taxon>Lachnospirales</taxon>
        <taxon>Lachnospiraceae</taxon>
        <taxon>Blautia</taxon>
    </lineage>
</organism>
<gene>
    <name evidence="3" type="ORF">IAA45_08260</name>
</gene>
<evidence type="ECO:0000313" key="3">
    <source>
        <dbReference type="EMBL" id="HIX59692.1"/>
    </source>
</evidence>
<proteinExistence type="predicted"/>
<reference evidence="3" key="2">
    <citation type="submission" date="2021-04" db="EMBL/GenBank/DDBJ databases">
        <authorList>
            <person name="Gilroy R."/>
        </authorList>
    </citation>
    <scope>NUCLEOTIDE SEQUENCE</scope>
    <source>
        <strain evidence="3">ChiSjej1B19-8411</strain>
    </source>
</reference>
<keyword evidence="1" id="KW-0472">Membrane</keyword>
<evidence type="ECO:0000313" key="4">
    <source>
        <dbReference type="Proteomes" id="UP000886817"/>
    </source>
</evidence>
<feature type="non-terminal residue" evidence="3">
    <location>
        <position position="241"/>
    </location>
</feature>
<name>A0A9D2B312_9FIRM</name>
<dbReference type="Pfam" id="PF07786">
    <property type="entry name" value="HGSNAT_cat"/>
    <property type="match status" value="1"/>
</dbReference>
<feature type="transmembrane region" description="Helical" evidence="1">
    <location>
        <begin position="75"/>
        <end position="92"/>
    </location>
</feature>
<sequence>MEKKMRYGMIDTLRGFALINMLLFHLLYDLKYIVEADIPWYTTESSYWWQQGICWGFVLISGISWNLGKRRLRRGLEVFLAGLVITAVTYLVIPSERIFFGVLSFLGAAMLLMIPADRWLRKWNPVAGLGVSLVLFGFCKHIADGYLGFFGVPVIRLPEQLYANHLTSALGFPFQGFYSSDYVPLLPGFFMFAAGYFLWKWIGQKEKVLAALRPSVPGLAWMGRNSLWIYMLHQPVLMGIL</sequence>
<comment type="caution">
    <text evidence="3">The sequence shown here is derived from an EMBL/GenBank/DDBJ whole genome shotgun (WGS) entry which is preliminary data.</text>
</comment>
<evidence type="ECO:0000256" key="1">
    <source>
        <dbReference type="SAM" id="Phobius"/>
    </source>
</evidence>
<feature type="transmembrane region" description="Helical" evidence="1">
    <location>
        <begin position="182"/>
        <end position="199"/>
    </location>
</feature>
<dbReference type="EMBL" id="DXEX01000179">
    <property type="protein sequence ID" value="HIX59692.1"/>
    <property type="molecule type" value="Genomic_DNA"/>
</dbReference>
<dbReference type="Proteomes" id="UP000886817">
    <property type="component" value="Unassembled WGS sequence"/>
</dbReference>
<keyword evidence="1" id="KW-1133">Transmembrane helix</keyword>
<evidence type="ECO:0000259" key="2">
    <source>
        <dbReference type="Pfam" id="PF07786"/>
    </source>
</evidence>
<feature type="transmembrane region" description="Helical" evidence="1">
    <location>
        <begin position="98"/>
        <end position="114"/>
    </location>
</feature>
<accession>A0A9D2B312</accession>